<name>A0ACC1XUF4_MELAZ</name>
<accession>A0ACC1XUF4</accession>
<sequence length="86" mass="9788">MHQCFSQLSCCFIHSARNADNPWTIDFIWRQFISEKVRTIQALACTESQSKLSSNLTVSKICHSISRLYSVPVITFLLFLSSTLST</sequence>
<proteinExistence type="predicted"/>
<dbReference type="Proteomes" id="UP001164539">
    <property type="component" value="Chromosome 8"/>
</dbReference>
<evidence type="ECO:0000313" key="1">
    <source>
        <dbReference type="EMBL" id="KAJ4713925.1"/>
    </source>
</evidence>
<comment type="caution">
    <text evidence="1">The sequence shown here is derived from an EMBL/GenBank/DDBJ whole genome shotgun (WGS) entry which is preliminary data.</text>
</comment>
<evidence type="ECO:0000313" key="2">
    <source>
        <dbReference type="Proteomes" id="UP001164539"/>
    </source>
</evidence>
<keyword evidence="2" id="KW-1185">Reference proteome</keyword>
<organism evidence="1 2">
    <name type="scientific">Melia azedarach</name>
    <name type="common">Chinaberry tree</name>
    <dbReference type="NCBI Taxonomy" id="155640"/>
    <lineage>
        <taxon>Eukaryota</taxon>
        <taxon>Viridiplantae</taxon>
        <taxon>Streptophyta</taxon>
        <taxon>Embryophyta</taxon>
        <taxon>Tracheophyta</taxon>
        <taxon>Spermatophyta</taxon>
        <taxon>Magnoliopsida</taxon>
        <taxon>eudicotyledons</taxon>
        <taxon>Gunneridae</taxon>
        <taxon>Pentapetalae</taxon>
        <taxon>rosids</taxon>
        <taxon>malvids</taxon>
        <taxon>Sapindales</taxon>
        <taxon>Meliaceae</taxon>
        <taxon>Melia</taxon>
    </lineage>
</organism>
<reference evidence="1 2" key="1">
    <citation type="journal article" date="2023" name="Science">
        <title>Complex scaffold remodeling in plant triterpene biosynthesis.</title>
        <authorList>
            <person name="De La Pena R."/>
            <person name="Hodgson H."/>
            <person name="Liu J.C."/>
            <person name="Stephenson M.J."/>
            <person name="Martin A.C."/>
            <person name="Owen C."/>
            <person name="Harkess A."/>
            <person name="Leebens-Mack J."/>
            <person name="Jimenez L.E."/>
            <person name="Osbourn A."/>
            <person name="Sattely E.S."/>
        </authorList>
    </citation>
    <scope>NUCLEOTIDE SEQUENCE [LARGE SCALE GENOMIC DNA]</scope>
    <source>
        <strain evidence="2">cv. JPN11</strain>
        <tissue evidence="1">Leaf</tissue>
    </source>
</reference>
<dbReference type="EMBL" id="CM051401">
    <property type="protein sequence ID" value="KAJ4713925.1"/>
    <property type="molecule type" value="Genomic_DNA"/>
</dbReference>
<protein>
    <submittedName>
        <fullName evidence="1">Uncharacterized protein</fullName>
    </submittedName>
</protein>
<gene>
    <name evidence="1" type="ORF">OWV82_015955</name>
</gene>